<dbReference type="GO" id="GO:0003677">
    <property type="term" value="F:DNA binding"/>
    <property type="evidence" value="ECO:0007669"/>
    <property type="project" value="UniProtKB-KW"/>
</dbReference>
<dbReference type="EMBL" id="FNSO01000004">
    <property type="protein sequence ID" value="SED10889.1"/>
    <property type="molecule type" value="Genomic_DNA"/>
</dbReference>
<dbReference type="SMART" id="SM00418">
    <property type="entry name" value="HTH_ARSR"/>
    <property type="match status" value="1"/>
</dbReference>
<reference evidence="6" key="1">
    <citation type="submission" date="2016-10" db="EMBL/GenBank/DDBJ databases">
        <authorList>
            <person name="Varghese N."/>
            <person name="Submissions S."/>
        </authorList>
    </citation>
    <scope>NUCLEOTIDE SEQUENCE [LARGE SCALE GENOMIC DNA]</scope>
    <source>
        <strain evidence="6">DSM 44544</strain>
    </source>
</reference>
<dbReference type="InterPro" id="IPR036390">
    <property type="entry name" value="WH_DNA-bd_sf"/>
</dbReference>
<dbReference type="OrthoDB" id="9798835at2"/>
<dbReference type="STRING" id="208445.SAMN04489727_6451"/>
<keyword evidence="6" id="KW-1185">Reference proteome</keyword>
<dbReference type="Proteomes" id="UP000199622">
    <property type="component" value="Unassembled WGS sequence"/>
</dbReference>
<dbReference type="PANTHER" id="PTHR33154:SF18">
    <property type="entry name" value="ARSENICAL RESISTANCE OPERON REPRESSOR"/>
    <property type="match status" value="1"/>
</dbReference>
<proteinExistence type="predicted"/>
<keyword evidence="1" id="KW-0805">Transcription regulation</keyword>
<dbReference type="InterPro" id="IPR001845">
    <property type="entry name" value="HTH_ArsR_DNA-bd_dom"/>
</dbReference>
<accession>A0A1H4XZ20</accession>
<protein>
    <submittedName>
        <fullName evidence="5">Transcriptional regulator, ArsR family</fullName>
    </submittedName>
</protein>
<keyword evidence="2" id="KW-0238">DNA-binding</keyword>
<organism evidence="5 6">
    <name type="scientific">Amycolatopsis tolypomycina</name>
    <dbReference type="NCBI Taxonomy" id="208445"/>
    <lineage>
        <taxon>Bacteria</taxon>
        <taxon>Bacillati</taxon>
        <taxon>Actinomycetota</taxon>
        <taxon>Actinomycetes</taxon>
        <taxon>Pseudonocardiales</taxon>
        <taxon>Pseudonocardiaceae</taxon>
        <taxon>Amycolatopsis</taxon>
    </lineage>
</organism>
<gene>
    <name evidence="5" type="ORF">SAMN04489727_6451</name>
</gene>
<dbReference type="Pfam" id="PF01022">
    <property type="entry name" value="HTH_5"/>
    <property type="match status" value="1"/>
</dbReference>
<dbReference type="PANTHER" id="PTHR33154">
    <property type="entry name" value="TRANSCRIPTIONAL REGULATOR, ARSR FAMILY"/>
    <property type="match status" value="1"/>
</dbReference>
<sequence length="119" mass="12708">MVTFVPEPRAQYGVPAPPFGRTALTSDRAERLSEVLKALAHPIRLQLVSLVANSPDGEACVCTISAGFAVSGPTISHHLRKLREAGVLVCERRGTWIYYRAVPGVLEPLISALTASASV</sequence>
<evidence type="ECO:0000256" key="3">
    <source>
        <dbReference type="ARBA" id="ARBA00023163"/>
    </source>
</evidence>
<dbReference type="InterPro" id="IPR051081">
    <property type="entry name" value="HTH_MetalResp_TranReg"/>
</dbReference>
<dbReference type="NCBIfam" id="NF033788">
    <property type="entry name" value="HTH_metalloreg"/>
    <property type="match status" value="1"/>
</dbReference>
<dbReference type="InterPro" id="IPR036388">
    <property type="entry name" value="WH-like_DNA-bd_sf"/>
</dbReference>
<dbReference type="InterPro" id="IPR011991">
    <property type="entry name" value="ArsR-like_HTH"/>
</dbReference>
<evidence type="ECO:0000256" key="1">
    <source>
        <dbReference type="ARBA" id="ARBA00023015"/>
    </source>
</evidence>
<evidence type="ECO:0000313" key="5">
    <source>
        <dbReference type="EMBL" id="SED10889.1"/>
    </source>
</evidence>
<dbReference type="PRINTS" id="PR00778">
    <property type="entry name" value="HTHARSR"/>
</dbReference>
<dbReference type="SUPFAM" id="SSF46785">
    <property type="entry name" value="Winged helix' DNA-binding domain"/>
    <property type="match status" value="1"/>
</dbReference>
<dbReference type="Gene3D" id="1.10.10.10">
    <property type="entry name" value="Winged helix-like DNA-binding domain superfamily/Winged helix DNA-binding domain"/>
    <property type="match status" value="1"/>
</dbReference>
<dbReference type="GO" id="GO:0003700">
    <property type="term" value="F:DNA-binding transcription factor activity"/>
    <property type="evidence" value="ECO:0007669"/>
    <property type="project" value="InterPro"/>
</dbReference>
<keyword evidence="3" id="KW-0804">Transcription</keyword>
<feature type="domain" description="HTH arsR-type" evidence="4">
    <location>
        <begin position="24"/>
        <end position="119"/>
    </location>
</feature>
<evidence type="ECO:0000259" key="4">
    <source>
        <dbReference type="PROSITE" id="PS50987"/>
    </source>
</evidence>
<dbReference type="RefSeq" id="WP_091314392.1">
    <property type="nucleotide sequence ID" value="NZ_FNSO01000004.1"/>
</dbReference>
<dbReference type="CDD" id="cd00090">
    <property type="entry name" value="HTH_ARSR"/>
    <property type="match status" value="1"/>
</dbReference>
<name>A0A1H4XZ20_9PSEU</name>
<dbReference type="PROSITE" id="PS50987">
    <property type="entry name" value="HTH_ARSR_2"/>
    <property type="match status" value="1"/>
</dbReference>
<dbReference type="AlphaFoldDB" id="A0A1H4XZ20"/>
<evidence type="ECO:0000313" key="6">
    <source>
        <dbReference type="Proteomes" id="UP000199622"/>
    </source>
</evidence>
<evidence type="ECO:0000256" key="2">
    <source>
        <dbReference type="ARBA" id="ARBA00023125"/>
    </source>
</evidence>